<evidence type="ECO:0000313" key="5">
    <source>
        <dbReference type="Proteomes" id="UP000007267"/>
    </source>
</evidence>
<dbReference type="STRING" id="13735.ENSPSIP00000009142"/>
<dbReference type="GO" id="GO:0006955">
    <property type="term" value="P:immune response"/>
    <property type="evidence" value="ECO:0007669"/>
    <property type="project" value="TreeGrafter"/>
</dbReference>
<reference evidence="4" key="4">
    <citation type="submission" date="2025-09" db="UniProtKB">
        <authorList>
            <consortium name="Ensembl"/>
        </authorList>
    </citation>
    <scope>IDENTIFICATION</scope>
</reference>
<reference evidence="5" key="2">
    <citation type="journal article" date="2013" name="Nat. Genet.">
        <title>The draft genomes of soft-shell turtle and green sea turtle yield insights into the development and evolution of the turtle-specific body plan.</title>
        <authorList>
            <person name="Wang Z."/>
            <person name="Pascual-Anaya J."/>
            <person name="Zadissa A."/>
            <person name="Li W."/>
            <person name="Niimura Y."/>
            <person name="Huang Z."/>
            <person name="Li C."/>
            <person name="White S."/>
            <person name="Xiong Z."/>
            <person name="Fang D."/>
            <person name="Wang B."/>
            <person name="Ming Y."/>
            <person name="Chen Y."/>
            <person name="Zheng Y."/>
            <person name="Kuraku S."/>
            <person name="Pignatelli M."/>
            <person name="Herrero J."/>
            <person name="Beal K."/>
            <person name="Nozawa M."/>
            <person name="Li Q."/>
            <person name="Wang J."/>
            <person name="Zhang H."/>
            <person name="Yu L."/>
            <person name="Shigenobu S."/>
            <person name="Wang J."/>
            <person name="Liu J."/>
            <person name="Flicek P."/>
            <person name="Searle S."/>
            <person name="Wang J."/>
            <person name="Kuratani S."/>
            <person name="Yin Y."/>
            <person name="Aken B."/>
            <person name="Zhang G."/>
            <person name="Irie N."/>
        </authorList>
    </citation>
    <scope>NUCLEOTIDE SEQUENCE [LARGE SCALE GENOMIC DNA]</scope>
    <source>
        <strain evidence="5">Daiwa-1</strain>
    </source>
</reference>
<feature type="domain" description="Ig-like" evidence="3">
    <location>
        <begin position="210"/>
        <end position="296"/>
    </location>
</feature>
<dbReference type="Ensembl" id="ENSPSIT00000009188.1">
    <property type="protein sequence ID" value="ENSPSIP00000009142.1"/>
    <property type="gene ID" value="ENSPSIG00000008303.1"/>
</dbReference>
<dbReference type="Gene3D" id="3.30.500.10">
    <property type="entry name" value="MHC class I-like antigen recognition-like"/>
    <property type="match status" value="1"/>
</dbReference>
<dbReference type="GO" id="GO:0071723">
    <property type="term" value="F:lipopeptide binding"/>
    <property type="evidence" value="ECO:0007669"/>
    <property type="project" value="TreeGrafter"/>
</dbReference>
<evidence type="ECO:0000259" key="3">
    <source>
        <dbReference type="PROSITE" id="PS50835"/>
    </source>
</evidence>
<evidence type="ECO:0000313" key="4">
    <source>
        <dbReference type="Ensembl" id="ENSPSIP00000009142.1"/>
    </source>
</evidence>
<protein>
    <recommendedName>
        <fullName evidence="3">Ig-like domain-containing protein</fullName>
    </recommendedName>
</protein>
<reference evidence="4" key="3">
    <citation type="submission" date="2025-08" db="UniProtKB">
        <authorList>
            <consortium name="Ensembl"/>
        </authorList>
    </citation>
    <scope>IDENTIFICATION</scope>
</reference>
<dbReference type="PANTHER" id="PTHR16675:SF160">
    <property type="entry name" value="T-CELL SURFACE GLYCOPROTEIN CD1A"/>
    <property type="match status" value="1"/>
</dbReference>
<dbReference type="SUPFAM" id="SSF54452">
    <property type="entry name" value="MHC antigen-recognition domain"/>
    <property type="match status" value="1"/>
</dbReference>
<feature type="chain" id="PRO_5003904373" description="Ig-like domain-containing protein" evidence="2">
    <location>
        <begin position="21"/>
        <end position="306"/>
    </location>
</feature>
<dbReference type="InterPro" id="IPR050208">
    <property type="entry name" value="MHC_class-I_related"/>
</dbReference>
<dbReference type="OMA" id="QTFASQF"/>
<dbReference type="GO" id="GO:0030883">
    <property type="term" value="F:endogenous lipid antigen binding"/>
    <property type="evidence" value="ECO:0007669"/>
    <property type="project" value="TreeGrafter"/>
</dbReference>
<dbReference type="GO" id="GO:0048006">
    <property type="term" value="P:antigen processing and presentation, endogenous lipid antigen via MHC class Ib"/>
    <property type="evidence" value="ECO:0007669"/>
    <property type="project" value="TreeGrafter"/>
</dbReference>
<dbReference type="eggNOG" id="ENOG502SJH6">
    <property type="taxonomic scope" value="Eukaryota"/>
</dbReference>
<dbReference type="GO" id="GO:0009897">
    <property type="term" value="C:external side of plasma membrane"/>
    <property type="evidence" value="ECO:0007669"/>
    <property type="project" value="TreeGrafter"/>
</dbReference>
<sequence>FPARMLLPLLLLPWAWGALAASPPLPTESLALRLLLTSLFPNASAVTVAAKVLLGDLETHALDSRTGAIRFLQPWAQEGLSPREWQDLEQVAAQSLADFVRTVTKIAREQGIDYPFVAQASIGCELRPNGPSRGFYDIAGNGQAVVSFDEEAGTWVARSADGLARYTQDLLNRDWSTSTRLQYFLKVSCIYVLQTFARHGNASLARRERPIAVVFAREPPPTGPPASLLLVCRVTGFYPRTVHVAWLQDGEEVGPGRQLDSTGTLPNADLTYQLRSSLAVGPGDGHSYTCWVEHSSLGGQSLLIPW</sequence>
<dbReference type="GO" id="GO:0030884">
    <property type="term" value="F:exogenous lipid antigen binding"/>
    <property type="evidence" value="ECO:0007669"/>
    <property type="project" value="TreeGrafter"/>
</dbReference>
<dbReference type="PROSITE" id="PS50835">
    <property type="entry name" value="IG_LIKE"/>
    <property type="match status" value="1"/>
</dbReference>
<dbReference type="GO" id="GO:0001916">
    <property type="term" value="P:positive regulation of T cell mediated cytotoxicity"/>
    <property type="evidence" value="ECO:0007669"/>
    <property type="project" value="TreeGrafter"/>
</dbReference>
<dbReference type="PROSITE" id="PS00290">
    <property type="entry name" value="IG_MHC"/>
    <property type="match status" value="1"/>
</dbReference>
<dbReference type="Gene3D" id="2.60.40.10">
    <property type="entry name" value="Immunoglobulins"/>
    <property type="match status" value="1"/>
</dbReference>
<dbReference type="InterPro" id="IPR013783">
    <property type="entry name" value="Ig-like_fold"/>
</dbReference>
<proteinExistence type="predicted"/>
<organism evidence="4 5">
    <name type="scientific">Pelodiscus sinensis</name>
    <name type="common">Chinese softshell turtle</name>
    <name type="synonym">Trionyx sinensis</name>
    <dbReference type="NCBI Taxonomy" id="13735"/>
    <lineage>
        <taxon>Eukaryota</taxon>
        <taxon>Metazoa</taxon>
        <taxon>Chordata</taxon>
        <taxon>Craniata</taxon>
        <taxon>Vertebrata</taxon>
        <taxon>Euteleostomi</taxon>
        <taxon>Archelosauria</taxon>
        <taxon>Testudinata</taxon>
        <taxon>Testudines</taxon>
        <taxon>Cryptodira</taxon>
        <taxon>Trionychia</taxon>
        <taxon>Trionychidae</taxon>
        <taxon>Pelodiscus</taxon>
    </lineage>
</organism>
<accession>K7FM82</accession>
<dbReference type="SUPFAM" id="SSF48726">
    <property type="entry name" value="Immunoglobulin"/>
    <property type="match status" value="1"/>
</dbReference>
<dbReference type="InterPro" id="IPR003597">
    <property type="entry name" value="Ig_C1-set"/>
</dbReference>
<evidence type="ECO:0000256" key="1">
    <source>
        <dbReference type="ARBA" id="ARBA00023180"/>
    </source>
</evidence>
<evidence type="ECO:0000256" key="2">
    <source>
        <dbReference type="SAM" id="SignalP"/>
    </source>
</evidence>
<dbReference type="GO" id="GO:0005615">
    <property type="term" value="C:extracellular space"/>
    <property type="evidence" value="ECO:0007669"/>
    <property type="project" value="TreeGrafter"/>
</dbReference>
<dbReference type="SMART" id="SM00407">
    <property type="entry name" value="IGc1"/>
    <property type="match status" value="1"/>
</dbReference>
<keyword evidence="5" id="KW-1185">Reference proteome</keyword>
<dbReference type="InterPro" id="IPR011162">
    <property type="entry name" value="MHC_I/II-like_Ag-recog"/>
</dbReference>
<dbReference type="GO" id="GO:0048007">
    <property type="term" value="P:antigen processing and presentation, exogenous lipid antigen via MHC class Ib"/>
    <property type="evidence" value="ECO:0007669"/>
    <property type="project" value="TreeGrafter"/>
</dbReference>
<keyword evidence="1" id="KW-0325">Glycoprotein</keyword>
<dbReference type="InterPro" id="IPR036179">
    <property type="entry name" value="Ig-like_dom_sf"/>
</dbReference>
<dbReference type="InterPro" id="IPR003006">
    <property type="entry name" value="Ig/MHC_CS"/>
</dbReference>
<dbReference type="GeneTree" id="ENSGT01120000271825"/>
<dbReference type="HOGENOM" id="CLU_047501_9_0_1"/>
<keyword evidence="2" id="KW-0732">Signal</keyword>
<dbReference type="Proteomes" id="UP000007267">
    <property type="component" value="Unassembled WGS sequence"/>
</dbReference>
<name>K7FM82_PELSI</name>
<dbReference type="PANTHER" id="PTHR16675">
    <property type="entry name" value="MHC CLASS I-RELATED"/>
    <property type="match status" value="1"/>
</dbReference>
<dbReference type="InterPro" id="IPR037055">
    <property type="entry name" value="MHC_I-like_Ag-recog_sf"/>
</dbReference>
<dbReference type="Pfam" id="PF16497">
    <property type="entry name" value="MHC_I_3"/>
    <property type="match status" value="1"/>
</dbReference>
<dbReference type="InterPro" id="IPR011161">
    <property type="entry name" value="MHC_I-like_Ag-recog"/>
</dbReference>
<dbReference type="EMBL" id="AGCU01030914">
    <property type="status" value="NOT_ANNOTATED_CDS"/>
    <property type="molecule type" value="Genomic_DNA"/>
</dbReference>
<dbReference type="Pfam" id="PF07654">
    <property type="entry name" value="C1-set"/>
    <property type="match status" value="1"/>
</dbReference>
<dbReference type="InterPro" id="IPR007110">
    <property type="entry name" value="Ig-like_dom"/>
</dbReference>
<feature type="signal peptide" evidence="2">
    <location>
        <begin position="1"/>
        <end position="20"/>
    </location>
</feature>
<reference evidence="5" key="1">
    <citation type="submission" date="2011-10" db="EMBL/GenBank/DDBJ databases">
        <authorList>
            <consortium name="Soft-shell Turtle Genome Consortium"/>
        </authorList>
    </citation>
    <scope>NUCLEOTIDE SEQUENCE [LARGE SCALE GENOMIC DNA]</scope>
    <source>
        <strain evidence="5">Daiwa-1</strain>
    </source>
</reference>
<dbReference type="AlphaFoldDB" id="K7FM82"/>